<keyword evidence="3" id="KW-1185">Reference proteome</keyword>
<gene>
    <name evidence="2" type="ORF">GCM10009827_113660</name>
</gene>
<sequence>MGMPDHLDGPLAEFAALRREVDRRAVAQQQILVVQVLTSGALFVIAFWHASWAPWLLMVPFSSFLLCLASVAQATAIAAIVGYIRDVLEPAAEGLGWERYRQQVPYPFPFPRWSHPNLLLFGGVPGLALVLGLKPLVDEGPAPGNLAAWLVGALVAAYGAYLAGTSMTGRFVLRPGAPRAEPAPASRAQPET</sequence>
<comment type="caution">
    <text evidence="2">The sequence shown here is derived from an EMBL/GenBank/DDBJ whole genome shotgun (WGS) entry which is preliminary data.</text>
</comment>
<evidence type="ECO:0000313" key="2">
    <source>
        <dbReference type="EMBL" id="GAA1572946.1"/>
    </source>
</evidence>
<dbReference type="Proteomes" id="UP001501470">
    <property type="component" value="Unassembled WGS sequence"/>
</dbReference>
<dbReference type="EMBL" id="BAAAQD010000049">
    <property type="protein sequence ID" value="GAA1572946.1"/>
    <property type="molecule type" value="Genomic_DNA"/>
</dbReference>
<keyword evidence="1" id="KW-1133">Transmembrane helix</keyword>
<feature type="transmembrane region" description="Helical" evidence="1">
    <location>
        <begin position="146"/>
        <end position="164"/>
    </location>
</feature>
<proteinExistence type="predicted"/>
<evidence type="ECO:0000256" key="1">
    <source>
        <dbReference type="SAM" id="Phobius"/>
    </source>
</evidence>
<reference evidence="2 3" key="1">
    <citation type="journal article" date="2019" name="Int. J. Syst. Evol. Microbiol.">
        <title>The Global Catalogue of Microorganisms (GCM) 10K type strain sequencing project: providing services to taxonomists for standard genome sequencing and annotation.</title>
        <authorList>
            <consortium name="The Broad Institute Genomics Platform"/>
            <consortium name="The Broad Institute Genome Sequencing Center for Infectious Disease"/>
            <person name="Wu L."/>
            <person name="Ma J."/>
        </authorList>
    </citation>
    <scope>NUCLEOTIDE SEQUENCE [LARGE SCALE GENOMIC DNA]</scope>
    <source>
        <strain evidence="2 3">JCM 15933</strain>
    </source>
</reference>
<feature type="transmembrane region" description="Helical" evidence="1">
    <location>
        <begin position="31"/>
        <end position="51"/>
    </location>
</feature>
<organism evidence="2 3">
    <name type="scientific">Dactylosporangium maewongense</name>
    <dbReference type="NCBI Taxonomy" id="634393"/>
    <lineage>
        <taxon>Bacteria</taxon>
        <taxon>Bacillati</taxon>
        <taxon>Actinomycetota</taxon>
        <taxon>Actinomycetes</taxon>
        <taxon>Micromonosporales</taxon>
        <taxon>Micromonosporaceae</taxon>
        <taxon>Dactylosporangium</taxon>
    </lineage>
</organism>
<evidence type="ECO:0000313" key="3">
    <source>
        <dbReference type="Proteomes" id="UP001501470"/>
    </source>
</evidence>
<feature type="transmembrane region" description="Helical" evidence="1">
    <location>
        <begin position="63"/>
        <end position="84"/>
    </location>
</feature>
<keyword evidence="1" id="KW-0812">Transmembrane</keyword>
<accession>A0ABN2DCE0</accession>
<protein>
    <submittedName>
        <fullName evidence="2">Uncharacterized protein</fullName>
    </submittedName>
</protein>
<feature type="transmembrane region" description="Helical" evidence="1">
    <location>
        <begin position="118"/>
        <end position="134"/>
    </location>
</feature>
<name>A0ABN2DCE0_9ACTN</name>
<keyword evidence="1" id="KW-0472">Membrane</keyword>